<gene>
    <name evidence="4" type="ORF">HYY65_10075</name>
</gene>
<comment type="similarity">
    <text evidence="1">Belongs to the 4-hydroxybenzoyl-CoA thioesterase family.</text>
</comment>
<dbReference type="Gene3D" id="3.10.129.10">
    <property type="entry name" value="Hotdog Thioesterase"/>
    <property type="match status" value="1"/>
</dbReference>
<sequence length="140" mass="16261">MVEQIEHMRVSWIDTDAAGRIHYASVLRYFEAAEHELLRTLGIPYTRILRKLGFPRVEVWARFKKPLYYDDEIDVHCRIEKVGRSSVIFGFQIFKQDLLSVEGGLTIVAINGQGKPVSHPAYFRKSLAKGLFKPSRRRKK</sequence>
<dbReference type="InterPro" id="IPR006684">
    <property type="entry name" value="YbgC/YbaW"/>
</dbReference>
<evidence type="ECO:0000259" key="3">
    <source>
        <dbReference type="Pfam" id="PF03061"/>
    </source>
</evidence>
<evidence type="ECO:0000313" key="5">
    <source>
        <dbReference type="Proteomes" id="UP000741360"/>
    </source>
</evidence>
<reference evidence="4" key="1">
    <citation type="submission" date="2020-07" db="EMBL/GenBank/DDBJ databases">
        <title>Huge and variable diversity of episymbiotic CPR bacteria and DPANN archaea in groundwater ecosystems.</title>
        <authorList>
            <person name="He C.Y."/>
            <person name="Keren R."/>
            <person name="Whittaker M."/>
            <person name="Farag I.F."/>
            <person name="Doudna J."/>
            <person name="Cate J.H.D."/>
            <person name="Banfield J.F."/>
        </authorList>
    </citation>
    <scope>NUCLEOTIDE SEQUENCE</scope>
    <source>
        <strain evidence="4">NC_groundwater_717_Ag_S-0.2um_59_8</strain>
    </source>
</reference>
<comment type="caution">
    <text evidence="4">The sequence shown here is derived from an EMBL/GenBank/DDBJ whole genome shotgun (WGS) entry which is preliminary data.</text>
</comment>
<keyword evidence="2" id="KW-0378">Hydrolase</keyword>
<dbReference type="GO" id="GO:0047617">
    <property type="term" value="F:fatty acyl-CoA hydrolase activity"/>
    <property type="evidence" value="ECO:0007669"/>
    <property type="project" value="TreeGrafter"/>
</dbReference>
<accession>A0A932M200</accession>
<name>A0A932M200_UNCTE</name>
<feature type="domain" description="Thioesterase" evidence="3">
    <location>
        <begin position="19"/>
        <end position="98"/>
    </location>
</feature>
<proteinExistence type="inferred from homology"/>
<dbReference type="PANTHER" id="PTHR31793">
    <property type="entry name" value="4-HYDROXYBENZOYL-COA THIOESTERASE FAMILY MEMBER"/>
    <property type="match status" value="1"/>
</dbReference>
<dbReference type="Proteomes" id="UP000741360">
    <property type="component" value="Unassembled WGS sequence"/>
</dbReference>
<dbReference type="EMBL" id="JACPSX010000190">
    <property type="protein sequence ID" value="MBI3015386.1"/>
    <property type="molecule type" value="Genomic_DNA"/>
</dbReference>
<dbReference type="SUPFAM" id="SSF54637">
    <property type="entry name" value="Thioesterase/thiol ester dehydrase-isomerase"/>
    <property type="match status" value="1"/>
</dbReference>
<dbReference type="CDD" id="cd00586">
    <property type="entry name" value="4HBT"/>
    <property type="match status" value="1"/>
</dbReference>
<evidence type="ECO:0000313" key="4">
    <source>
        <dbReference type="EMBL" id="MBI3015386.1"/>
    </source>
</evidence>
<dbReference type="PANTHER" id="PTHR31793:SF27">
    <property type="entry name" value="NOVEL THIOESTERASE SUPERFAMILY DOMAIN AND SAPOSIN A-TYPE DOMAIN CONTAINING PROTEIN (0610012H03RIK)"/>
    <property type="match status" value="1"/>
</dbReference>
<dbReference type="InterPro" id="IPR006683">
    <property type="entry name" value="Thioestr_dom"/>
</dbReference>
<dbReference type="PIRSF" id="PIRSF003230">
    <property type="entry name" value="YbgC"/>
    <property type="match status" value="1"/>
</dbReference>
<dbReference type="NCBIfam" id="TIGR00051">
    <property type="entry name" value="YbgC/FadM family acyl-CoA thioesterase"/>
    <property type="match status" value="1"/>
</dbReference>
<dbReference type="InterPro" id="IPR050563">
    <property type="entry name" value="4-hydroxybenzoyl-CoA_TE"/>
</dbReference>
<evidence type="ECO:0000256" key="2">
    <source>
        <dbReference type="ARBA" id="ARBA00022801"/>
    </source>
</evidence>
<dbReference type="InterPro" id="IPR029069">
    <property type="entry name" value="HotDog_dom_sf"/>
</dbReference>
<dbReference type="Pfam" id="PF03061">
    <property type="entry name" value="4HBT"/>
    <property type="match status" value="1"/>
</dbReference>
<evidence type="ECO:0000256" key="1">
    <source>
        <dbReference type="ARBA" id="ARBA00005953"/>
    </source>
</evidence>
<dbReference type="AlphaFoldDB" id="A0A932M200"/>
<protein>
    <submittedName>
        <fullName evidence="4">Acyl-CoA thioesterase</fullName>
    </submittedName>
</protein>
<organism evidence="4 5">
    <name type="scientific">Tectimicrobiota bacterium</name>
    <dbReference type="NCBI Taxonomy" id="2528274"/>
    <lineage>
        <taxon>Bacteria</taxon>
        <taxon>Pseudomonadati</taxon>
        <taxon>Nitrospinota/Tectimicrobiota group</taxon>
        <taxon>Candidatus Tectimicrobiota</taxon>
    </lineage>
</organism>